<dbReference type="InterPro" id="IPR027417">
    <property type="entry name" value="P-loop_NTPase"/>
</dbReference>
<proteinExistence type="predicted"/>
<keyword evidence="1" id="KW-0547">Nucleotide-binding</keyword>
<dbReference type="Gene3D" id="3.40.50.300">
    <property type="entry name" value="P-loop containing nucleotide triphosphate hydrolases"/>
    <property type="match status" value="1"/>
</dbReference>
<dbReference type="EMBL" id="JAWMAJ010000080">
    <property type="protein sequence ID" value="MDV7218971.1"/>
    <property type="molecule type" value="Genomic_DNA"/>
</dbReference>
<organism evidence="4 5">
    <name type="scientific">Streptomyces prunicolor</name>
    <dbReference type="NCBI Taxonomy" id="67348"/>
    <lineage>
        <taxon>Bacteria</taxon>
        <taxon>Bacillati</taxon>
        <taxon>Actinomycetota</taxon>
        <taxon>Actinomycetes</taxon>
        <taxon>Kitasatosporales</taxon>
        <taxon>Streptomycetaceae</taxon>
        <taxon>Streptomyces</taxon>
    </lineage>
</organism>
<name>A0ABU4FEF9_9ACTN</name>
<dbReference type="SUPFAM" id="SSF52540">
    <property type="entry name" value="P-loop containing nucleoside triphosphate hydrolases"/>
    <property type="match status" value="1"/>
</dbReference>
<dbReference type="Pfam" id="PF22733">
    <property type="entry name" value="NNH1"/>
    <property type="match status" value="1"/>
</dbReference>
<dbReference type="InterPro" id="IPR054547">
    <property type="entry name" value="NNH1"/>
</dbReference>
<dbReference type="InterPro" id="IPR032675">
    <property type="entry name" value="LRR_dom_sf"/>
</dbReference>
<gene>
    <name evidence="4" type="ORF">R5A26_23760</name>
</gene>
<dbReference type="Gene3D" id="3.80.10.10">
    <property type="entry name" value="Ribonuclease Inhibitor"/>
    <property type="match status" value="1"/>
</dbReference>
<dbReference type="RefSeq" id="WP_266860440.1">
    <property type="nucleotide sequence ID" value="NZ_JAPEMW010000001.1"/>
</dbReference>
<dbReference type="PANTHER" id="PTHR46844">
    <property type="entry name" value="SLR5058 PROTEIN"/>
    <property type="match status" value="1"/>
</dbReference>
<keyword evidence="2" id="KW-0067">ATP-binding</keyword>
<reference evidence="4 5" key="1">
    <citation type="submission" date="2023-10" db="EMBL/GenBank/DDBJ databases">
        <title>Characterization of rhizosphere-enriched actinobacteria from wheat plants lab-grown on chernevaya soil.</title>
        <authorList>
            <person name="Tikhonova E.N."/>
            <person name="Konopkin A."/>
            <person name="Kravchenko I.K."/>
        </authorList>
    </citation>
    <scope>NUCLEOTIDE SEQUENCE [LARGE SCALE GENOMIC DNA]</scope>
    <source>
        <strain evidence="4 5">RR29</strain>
    </source>
</reference>
<dbReference type="SUPFAM" id="SSF52047">
    <property type="entry name" value="RNI-like"/>
    <property type="match status" value="1"/>
</dbReference>
<evidence type="ECO:0000313" key="5">
    <source>
        <dbReference type="Proteomes" id="UP001187346"/>
    </source>
</evidence>
<dbReference type="InterPro" id="IPR007111">
    <property type="entry name" value="NACHT_NTPase"/>
</dbReference>
<feature type="domain" description="NACHT" evidence="3">
    <location>
        <begin position="264"/>
        <end position="578"/>
    </location>
</feature>
<evidence type="ECO:0000256" key="1">
    <source>
        <dbReference type="ARBA" id="ARBA00022741"/>
    </source>
</evidence>
<dbReference type="PROSITE" id="PS50837">
    <property type="entry name" value="NACHT"/>
    <property type="match status" value="1"/>
</dbReference>
<protein>
    <submittedName>
        <fullName evidence="4">NACHT domain-containing protein</fullName>
    </submittedName>
</protein>
<dbReference type="Pfam" id="PF05729">
    <property type="entry name" value="NACHT"/>
    <property type="match status" value="1"/>
</dbReference>
<evidence type="ECO:0000313" key="4">
    <source>
        <dbReference type="EMBL" id="MDV7218971.1"/>
    </source>
</evidence>
<sequence>MEPAVLGGKLASSLITPLLKKLFVPDAPGAGLVDKPVRLSSLVSFKGEKRTLTEKDVHKLADHLVARAVDSPGEAPFPPDEQTAVADALARRLLALGGLDMDDVQAVRLGHRELARQLEYGAPAPEGLSTDARYFLGNATEWACLQILEFFTRRSTFVARTLVEQTRTQAELIARIDELIARSPRPGSQDRAFERRYLPYVAERHNHITIYGIDLRDSPDRWPLEVAYLSLEAAETEERQLPDEHPGAAFTVQLPAEDALSTHDRVLLRGDAGSGKTTLVQWLAVTAARDGDRIPYVLPLRTLIRAGQLPSPEAFLSSTGCPHTPPEGWTERVLTAGRALILVDGLDEIPSADRHRTRDWLQSLIRAFPGNRWLLTSRPSAVRPDWLAGEGFRELTLTPMRRPEVKTFVERWHTAAEAPEYEAPLLDSLRTKRDLARLATNPLMCGLICALHRERRGYLPTGRKELYDAALTMLLARRDRERGMGALEGAELGEEAQLEILQRLAYALVLSGRTEMDQETAEGIVERCLPTVAGQGDARTVLRDLLLRSGLLRQPADGVVDFVHRTFQDYLGARYAVEEGHLDVLTSRADDTQWEDVIRMAVAHARPRERVVVLRQLLAREDPRLTLLALVCLEHATALDPAVRAEVESRSAALIPPRTTADAHTLADAGPLVLELLPGPEGLTNDEARCVTVTASILGGQEPEGAMAVLRRFRDHPSFDVRRQLAGTWDRFDTREYAVEVLDHLVRDDLFVRCSSPEQLAALRLMRPWRRLTINGSHDIGEVIDAVPDLDVVDLLSLEHHTTMSTLDAVPAFRSLSALWLQDCFGVRDLGSLSELPLTDLAFNRIADPSGLPALRGLTRLSLDQPFEGDRLSDHLPLDAPLEYLFLGQETLATTGLRDLEGWPTLTSLSLGRPPAVMGAVDWGQVERLPVLRNLVLNTSLNRYALEFMPELPSVESLSVPSQRTGDKYFRILASRLPGLRTITLKTSGRRGVPLDSYAEFFPNAQVTDDRL</sequence>
<evidence type="ECO:0000256" key="2">
    <source>
        <dbReference type="ARBA" id="ARBA00022840"/>
    </source>
</evidence>
<dbReference type="PANTHER" id="PTHR46844:SF1">
    <property type="entry name" value="SLR5058 PROTEIN"/>
    <property type="match status" value="1"/>
</dbReference>
<evidence type="ECO:0000259" key="3">
    <source>
        <dbReference type="PROSITE" id="PS50837"/>
    </source>
</evidence>
<accession>A0ABU4FEF9</accession>
<keyword evidence="5" id="KW-1185">Reference proteome</keyword>
<dbReference type="Proteomes" id="UP001187346">
    <property type="component" value="Unassembled WGS sequence"/>
</dbReference>
<comment type="caution">
    <text evidence="4">The sequence shown here is derived from an EMBL/GenBank/DDBJ whole genome shotgun (WGS) entry which is preliminary data.</text>
</comment>